<protein>
    <submittedName>
        <fullName evidence="1">Uncharacterized protein</fullName>
    </submittedName>
</protein>
<gene>
    <name evidence="1" type="ORF">EI168_01445</name>
</gene>
<dbReference type="Proteomes" id="UP001645039">
    <property type="component" value="Unassembled WGS sequence"/>
</dbReference>
<reference evidence="1 2" key="1">
    <citation type="submission" date="2020-07" db="EMBL/GenBank/DDBJ databases">
        <title>Halophilic bacteria isolated from french cheeses.</title>
        <authorList>
            <person name="Kothe C.I."/>
            <person name="Farah-Kraiem B."/>
            <person name="Renault P."/>
            <person name="Dridi B."/>
        </authorList>
    </citation>
    <scope>NUCLEOTIDE SEQUENCE [LARGE SCALE GENOMIC DNA]</scope>
    <source>
        <strain evidence="1 2">FME1</strain>
    </source>
</reference>
<keyword evidence="2" id="KW-1185">Reference proteome</keyword>
<comment type="caution">
    <text evidence="1">The sequence shown here is derived from an EMBL/GenBank/DDBJ whole genome shotgun (WGS) entry which is preliminary data.</text>
</comment>
<evidence type="ECO:0000313" key="1">
    <source>
        <dbReference type="EMBL" id="MBE0398774.1"/>
    </source>
</evidence>
<dbReference type="RefSeq" id="WP_192535773.1">
    <property type="nucleotide sequence ID" value="NZ_RRZD01000001.1"/>
</dbReference>
<name>A0ABR9EX28_9GAMM</name>
<proteinExistence type="predicted"/>
<evidence type="ECO:0000313" key="2">
    <source>
        <dbReference type="Proteomes" id="UP001645039"/>
    </source>
</evidence>
<sequence length="61" mass="6485">MATIDGVNAPNGNEALGLDQQQNFDQAVENAQVNEIVGEAVVSLAMSQLMDYASDMLKEEG</sequence>
<dbReference type="EMBL" id="RRZD01000001">
    <property type="protein sequence ID" value="MBE0398774.1"/>
    <property type="molecule type" value="Genomic_DNA"/>
</dbReference>
<organism evidence="1 2">
    <name type="scientific">Halomonas casei</name>
    <dbReference type="NCBI Taxonomy" id="2742613"/>
    <lineage>
        <taxon>Bacteria</taxon>
        <taxon>Pseudomonadati</taxon>
        <taxon>Pseudomonadota</taxon>
        <taxon>Gammaproteobacteria</taxon>
        <taxon>Oceanospirillales</taxon>
        <taxon>Halomonadaceae</taxon>
        <taxon>Halomonas</taxon>
    </lineage>
</organism>
<accession>A0ABR9EX28</accession>